<reference evidence="1" key="1">
    <citation type="submission" date="2014-11" db="EMBL/GenBank/DDBJ databases">
        <authorList>
            <person name="Amaro Gonzalez C."/>
        </authorList>
    </citation>
    <scope>NUCLEOTIDE SEQUENCE</scope>
</reference>
<reference evidence="1" key="2">
    <citation type="journal article" date="2015" name="Fish Shellfish Immunol.">
        <title>Early steps in the European eel (Anguilla anguilla)-Vibrio vulnificus interaction in the gills: Role of the RtxA13 toxin.</title>
        <authorList>
            <person name="Callol A."/>
            <person name="Pajuelo D."/>
            <person name="Ebbesson L."/>
            <person name="Teles M."/>
            <person name="MacKenzie S."/>
            <person name="Amaro C."/>
        </authorList>
    </citation>
    <scope>NUCLEOTIDE SEQUENCE</scope>
</reference>
<sequence length="63" mass="7141">MEQNFQRVAIQRHKMDAVGFLTPRMFFFFWISRVNLTAPVTVSGTAGECGQVCLSLLTYISLL</sequence>
<protein>
    <submittedName>
        <fullName evidence="1">Uncharacterized protein</fullName>
    </submittedName>
</protein>
<accession>A0A0E9WD89</accession>
<dbReference type="AlphaFoldDB" id="A0A0E9WD89"/>
<name>A0A0E9WD89_ANGAN</name>
<organism evidence="1">
    <name type="scientific">Anguilla anguilla</name>
    <name type="common">European freshwater eel</name>
    <name type="synonym">Muraena anguilla</name>
    <dbReference type="NCBI Taxonomy" id="7936"/>
    <lineage>
        <taxon>Eukaryota</taxon>
        <taxon>Metazoa</taxon>
        <taxon>Chordata</taxon>
        <taxon>Craniata</taxon>
        <taxon>Vertebrata</taxon>
        <taxon>Euteleostomi</taxon>
        <taxon>Actinopterygii</taxon>
        <taxon>Neopterygii</taxon>
        <taxon>Teleostei</taxon>
        <taxon>Anguilliformes</taxon>
        <taxon>Anguillidae</taxon>
        <taxon>Anguilla</taxon>
    </lineage>
</organism>
<dbReference type="EMBL" id="GBXM01021032">
    <property type="protein sequence ID" value="JAH87545.1"/>
    <property type="molecule type" value="Transcribed_RNA"/>
</dbReference>
<proteinExistence type="predicted"/>
<evidence type="ECO:0000313" key="1">
    <source>
        <dbReference type="EMBL" id="JAH87545.1"/>
    </source>
</evidence>